<dbReference type="OrthoDB" id="29058at2759"/>
<evidence type="ECO:0000313" key="5">
    <source>
        <dbReference type="EMBL" id="KAF9615446.1"/>
    </source>
</evidence>
<dbReference type="AlphaFoldDB" id="A0A835M9B9"/>
<comment type="similarity">
    <text evidence="2">Belongs to the UTP11 family.</text>
</comment>
<dbReference type="GO" id="GO:0006364">
    <property type="term" value="P:rRNA processing"/>
    <property type="evidence" value="ECO:0007669"/>
    <property type="project" value="UniProtKB-KW"/>
</dbReference>
<dbReference type="PANTHER" id="PTHR12838">
    <property type="entry name" value="U3 SMALL NUCLEOLAR RNA-ASSOCIATED PROTEIN 11"/>
    <property type="match status" value="1"/>
</dbReference>
<dbReference type="Proteomes" id="UP000631114">
    <property type="component" value="Unassembled WGS sequence"/>
</dbReference>
<dbReference type="PANTHER" id="PTHR12838:SF0">
    <property type="entry name" value="U3 SMALL NUCLEOLAR RNA-ASSOCIATED PROTEIN 11-RELATED"/>
    <property type="match status" value="1"/>
</dbReference>
<sequence>MRKSFLRSSVASFMEFVHFQYMVSVNGLVNMHSWQLVIQLDIFSVTIQKLKEKASFRNSDEFYYKMIKSKTVGGVHKSE</sequence>
<organism evidence="5 6">
    <name type="scientific">Coptis chinensis</name>
    <dbReference type="NCBI Taxonomy" id="261450"/>
    <lineage>
        <taxon>Eukaryota</taxon>
        <taxon>Viridiplantae</taxon>
        <taxon>Streptophyta</taxon>
        <taxon>Embryophyta</taxon>
        <taxon>Tracheophyta</taxon>
        <taxon>Spermatophyta</taxon>
        <taxon>Magnoliopsida</taxon>
        <taxon>Ranunculales</taxon>
        <taxon>Ranunculaceae</taxon>
        <taxon>Coptidoideae</taxon>
        <taxon>Coptis</taxon>
    </lineage>
</organism>
<keyword evidence="3" id="KW-0698">rRNA processing</keyword>
<evidence type="ECO:0000256" key="1">
    <source>
        <dbReference type="ARBA" id="ARBA00004604"/>
    </source>
</evidence>
<dbReference type="EMBL" id="JADFTS010000003">
    <property type="protein sequence ID" value="KAF9615446.1"/>
    <property type="molecule type" value="Genomic_DNA"/>
</dbReference>
<comment type="subcellular location">
    <subcellularLocation>
        <location evidence="1">Nucleus</location>
        <location evidence="1">Nucleolus</location>
    </subcellularLocation>
</comment>
<proteinExistence type="inferred from homology"/>
<dbReference type="GO" id="GO:0032040">
    <property type="term" value="C:small-subunit processome"/>
    <property type="evidence" value="ECO:0007669"/>
    <property type="project" value="InterPro"/>
</dbReference>
<protein>
    <submittedName>
        <fullName evidence="5">Uncharacterized protein</fullName>
    </submittedName>
</protein>
<accession>A0A835M9B9</accession>
<evidence type="ECO:0000313" key="6">
    <source>
        <dbReference type="Proteomes" id="UP000631114"/>
    </source>
</evidence>
<name>A0A835M9B9_9MAGN</name>
<dbReference type="InterPro" id="IPR007144">
    <property type="entry name" value="SSU_processome_Utp11"/>
</dbReference>
<keyword evidence="6" id="KW-1185">Reference proteome</keyword>
<gene>
    <name evidence="5" type="ORF">IFM89_023552</name>
</gene>
<evidence type="ECO:0000256" key="4">
    <source>
        <dbReference type="ARBA" id="ARBA00023242"/>
    </source>
</evidence>
<evidence type="ECO:0000256" key="3">
    <source>
        <dbReference type="ARBA" id="ARBA00022552"/>
    </source>
</evidence>
<keyword evidence="4" id="KW-0539">Nucleus</keyword>
<reference evidence="5 6" key="1">
    <citation type="submission" date="2020-10" db="EMBL/GenBank/DDBJ databases">
        <title>The Coptis chinensis genome and diversification of protoberbering-type alkaloids.</title>
        <authorList>
            <person name="Wang B."/>
            <person name="Shu S."/>
            <person name="Song C."/>
            <person name="Liu Y."/>
        </authorList>
    </citation>
    <scope>NUCLEOTIDE SEQUENCE [LARGE SCALE GENOMIC DNA]</scope>
    <source>
        <strain evidence="5">HL-2020</strain>
        <tissue evidence="5">Leaf</tissue>
    </source>
</reference>
<dbReference type="Pfam" id="PF03998">
    <property type="entry name" value="Utp11"/>
    <property type="match status" value="1"/>
</dbReference>
<comment type="caution">
    <text evidence="5">The sequence shown here is derived from an EMBL/GenBank/DDBJ whole genome shotgun (WGS) entry which is preliminary data.</text>
</comment>
<evidence type="ECO:0000256" key="2">
    <source>
        <dbReference type="ARBA" id="ARBA00008105"/>
    </source>
</evidence>